<keyword evidence="6" id="KW-0843">Virulence</keyword>
<dbReference type="AlphaFoldDB" id="A0A8J7IWX0"/>
<evidence type="ECO:0000256" key="2">
    <source>
        <dbReference type="ARBA" id="ARBA00004613"/>
    </source>
</evidence>
<dbReference type="Pfam" id="PF00353">
    <property type="entry name" value="HemolysinCabind"/>
    <property type="match status" value="2"/>
</dbReference>
<dbReference type="GO" id="GO:0090729">
    <property type="term" value="F:toxin activity"/>
    <property type="evidence" value="ECO:0007669"/>
    <property type="project" value="UniProtKB-KW"/>
</dbReference>
<evidence type="ECO:0000313" key="10">
    <source>
        <dbReference type="Proteomes" id="UP000619079"/>
    </source>
</evidence>
<evidence type="ECO:0000256" key="3">
    <source>
        <dbReference type="ARBA" id="ARBA00022525"/>
    </source>
</evidence>
<keyword evidence="7" id="KW-0472">Membrane</keyword>
<evidence type="ECO:0000256" key="4">
    <source>
        <dbReference type="ARBA" id="ARBA00022656"/>
    </source>
</evidence>
<protein>
    <recommendedName>
        <fullName evidence="11">Calcium-binding protein</fullName>
    </recommendedName>
</protein>
<gene>
    <name evidence="9" type="ORF">JF290_16625</name>
</gene>
<dbReference type="PANTHER" id="PTHR38340:SF1">
    <property type="entry name" value="S-LAYER PROTEIN"/>
    <property type="match status" value="1"/>
</dbReference>
<dbReference type="PRINTS" id="PR01488">
    <property type="entry name" value="RTXTOXINA"/>
</dbReference>
<dbReference type="GO" id="GO:0005509">
    <property type="term" value="F:calcium ion binding"/>
    <property type="evidence" value="ECO:0007669"/>
    <property type="project" value="InterPro"/>
</dbReference>
<dbReference type="InterPro" id="IPR003995">
    <property type="entry name" value="RTX_toxin_determinant-A"/>
</dbReference>
<dbReference type="EMBL" id="JAELVR010000012">
    <property type="protein sequence ID" value="MBJ6373152.1"/>
    <property type="molecule type" value="Genomic_DNA"/>
</dbReference>
<evidence type="ECO:0000256" key="8">
    <source>
        <dbReference type="SAM" id="MobiDB-lite"/>
    </source>
</evidence>
<keyword evidence="5" id="KW-0677">Repeat</keyword>
<dbReference type="RefSeq" id="WP_199026029.1">
    <property type="nucleotide sequence ID" value="NZ_JAELVR010000012.1"/>
</dbReference>
<comment type="caution">
    <text evidence="9">The sequence shown here is derived from an EMBL/GenBank/DDBJ whole genome shotgun (WGS) entry which is preliminary data.</text>
</comment>
<dbReference type="PROSITE" id="PS00330">
    <property type="entry name" value="HEMOLYSIN_CALCIUM"/>
    <property type="match status" value="2"/>
</dbReference>
<comment type="subcellular location">
    <subcellularLocation>
        <location evidence="1">Membrane</location>
    </subcellularLocation>
    <subcellularLocation>
        <location evidence="2">Secreted</location>
    </subcellularLocation>
</comment>
<evidence type="ECO:0000256" key="7">
    <source>
        <dbReference type="ARBA" id="ARBA00023136"/>
    </source>
</evidence>
<keyword evidence="3" id="KW-0964">Secreted</keyword>
<evidence type="ECO:0000256" key="1">
    <source>
        <dbReference type="ARBA" id="ARBA00004370"/>
    </source>
</evidence>
<name>A0A8J7IWX0_9RHOB</name>
<dbReference type="SUPFAM" id="SSF51120">
    <property type="entry name" value="beta-Roll"/>
    <property type="match status" value="1"/>
</dbReference>
<keyword evidence="4" id="KW-0800">Toxin</keyword>
<evidence type="ECO:0008006" key="11">
    <source>
        <dbReference type="Google" id="ProtNLM"/>
    </source>
</evidence>
<proteinExistence type="predicted"/>
<accession>A0A8J7IWX0</accession>
<dbReference type="PRINTS" id="PR00313">
    <property type="entry name" value="CABNDNGRPT"/>
</dbReference>
<dbReference type="GO" id="GO:0016020">
    <property type="term" value="C:membrane"/>
    <property type="evidence" value="ECO:0007669"/>
    <property type="project" value="UniProtKB-SubCell"/>
</dbReference>
<keyword evidence="10" id="KW-1185">Reference proteome</keyword>
<sequence>MGSQFTNSINIGADLNIVKTASGYLGNLEVWNGRGVVTVNGGAGAIRLGNLNDRVIVDGGNVKSVSFRGGEDRLILKNGAIVENVNASSGDFIGRLQGDSRVASMRIDSGNADIEMTGNSRIFSLKLDHGNNTVTTEGGFLETFYSFDSNNTVRLGTAGNTSGGAGQVQFSSGSGEAFSHTIVAHGYLGMLSTQDTGSDATDDQSTDVTINYFAGALLLGNGDDTVKTGDYFVETISTSGGNDSVGVGAGGANFIGTGKGTDTVTTGSGEVEAIRTGDGDDTVTTGSGFVQSVSTGDGNDTVKIGTGSVGQVNMWTGDDTIHVSEIASDMELDFRGQQGVDTVVFSGFTVGVEFSLDTTAYQDVSGKGNFRQSSMENLTGSNRGDKLTGNGGENALSGRGGADRLFGGDQNDVLRGGNGNDKLYGQNGKDTLIGGKGKDVLDGGRGRDNLRGNDGEDVFVFGKNSGLDRVLDFTDGEDILRLEDHTGGFGDLSFANLGGNLRVTHDNGTIVLVGEAGTVLTSADFDFV</sequence>
<evidence type="ECO:0000256" key="6">
    <source>
        <dbReference type="ARBA" id="ARBA00023026"/>
    </source>
</evidence>
<organism evidence="9 10">
    <name type="scientific">Sedimentitalea arenosa</name>
    <dbReference type="NCBI Taxonomy" id="2798803"/>
    <lineage>
        <taxon>Bacteria</taxon>
        <taxon>Pseudomonadati</taxon>
        <taxon>Pseudomonadota</taxon>
        <taxon>Alphaproteobacteria</taxon>
        <taxon>Rhodobacterales</taxon>
        <taxon>Paracoccaceae</taxon>
        <taxon>Sedimentitalea</taxon>
    </lineage>
</organism>
<feature type="compositionally biased region" description="Polar residues" evidence="8">
    <location>
        <begin position="372"/>
        <end position="382"/>
    </location>
</feature>
<dbReference type="InterPro" id="IPR050557">
    <property type="entry name" value="RTX_toxin/Mannuronan_C5-epim"/>
</dbReference>
<dbReference type="InterPro" id="IPR011049">
    <property type="entry name" value="Serralysin-like_metalloprot_C"/>
</dbReference>
<dbReference type="GO" id="GO:0005576">
    <property type="term" value="C:extracellular region"/>
    <property type="evidence" value="ECO:0007669"/>
    <property type="project" value="UniProtKB-SubCell"/>
</dbReference>
<evidence type="ECO:0000256" key="5">
    <source>
        <dbReference type="ARBA" id="ARBA00022737"/>
    </source>
</evidence>
<dbReference type="Gene3D" id="2.150.10.10">
    <property type="entry name" value="Serralysin-like metalloprotease, C-terminal"/>
    <property type="match status" value="1"/>
</dbReference>
<dbReference type="PANTHER" id="PTHR38340">
    <property type="entry name" value="S-LAYER PROTEIN"/>
    <property type="match status" value="1"/>
</dbReference>
<evidence type="ECO:0000313" key="9">
    <source>
        <dbReference type="EMBL" id="MBJ6373152.1"/>
    </source>
</evidence>
<dbReference type="Gene3D" id="2.160.20.160">
    <property type="match status" value="2"/>
</dbReference>
<dbReference type="InterPro" id="IPR018511">
    <property type="entry name" value="Hemolysin-typ_Ca-bd_CS"/>
</dbReference>
<dbReference type="InterPro" id="IPR001343">
    <property type="entry name" value="Hemolysn_Ca-bd"/>
</dbReference>
<reference evidence="9" key="1">
    <citation type="submission" date="2020-12" db="EMBL/GenBank/DDBJ databases">
        <title>Sedimentitalea sp. nov., isolated from sand in Incheon.</title>
        <authorList>
            <person name="Kim W."/>
        </authorList>
    </citation>
    <scope>NUCLEOTIDE SEQUENCE</scope>
    <source>
        <strain evidence="9">CAU 1593</strain>
    </source>
</reference>
<feature type="region of interest" description="Disordered" evidence="8">
    <location>
        <begin position="372"/>
        <end position="402"/>
    </location>
</feature>
<dbReference type="Proteomes" id="UP000619079">
    <property type="component" value="Unassembled WGS sequence"/>
</dbReference>